<evidence type="ECO:0000256" key="4">
    <source>
        <dbReference type="ARBA" id="ARBA00022771"/>
    </source>
</evidence>
<dbReference type="SUPFAM" id="SSF57667">
    <property type="entry name" value="beta-beta-alpha zinc fingers"/>
    <property type="match status" value="1"/>
</dbReference>
<feature type="compositionally biased region" description="Polar residues" evidence="11">
    <location>
        <begin position="1"/>
        <end position="25"/>
    </location>
</feature>
<dbReference type="InterPro" id="IPR003656">
    <property type="entry name" value="Znf_BED"/>
</dbReference>
<keyword evidence="3" id="KW-0479">Metal-binding</keyword>
<keyword evidence="14" id="KW-1185">Reference proteome</keyword>
<evidence type="ECO:0000259" key="12">
    <source>
        <dbReference type="PROSITE" id="PS50808"/>
    </source>
</evidence>
<keyword evidence="5" id="KW-0862">Zinc</keyword>
<evidence type="ECO:0000256" key="3">
    <source>
        <dbReference type="ARBA" id="ARBA00022723"/>
    </source>
</evidence>
<dbReference type="Proteomes" id="UP001457282">
    <property type="component" value="Unassembled WGS sequence"/>
</dbReference>
<dbReference type="GO" id="GO:0003677">
    <property type="term" value="F:DNA binding"/>
    <property type="evidence" value="ECO:0007669"/>
    <property type="project" value="UniProtKB-KW"/>
</dbReference>
<evidence type="ECO:0000256" key="8">
    <source>
        <dbReference type="ARBA" id="ARBA00023163"/>
    </source>
</evidence>
<keyword evidence="8" id="KW-0804">Transcription</keyword>
<dbReference type="PROSITE" id="PS50808">
    <property type="entry name" value="ZF_BED"/>
    <property type="match status" value="1"/>
</dbReference>
<comment type="subcellular location">
    <subcellularLocation>
        <location evidence="1">Nucleus</location>
    </subcellularLocation>
</comment>
<evidence type="ECO:0000313" key="14">
    <source>
        <dbReference type="Proteomes" id="UP001457282"/>
    </source>
</evidence>
<keyword evidence="9" id="KW-0539">Nucleus</keyword>
<organism evidence="13 14">
    <name type="scientific">Rubus argutus</name>
    <name type="common">Southern blackberry</name>
    <dbReference type="NCBI Taxonomy" id="59490"/>
    <lineage>
        <taxon>Eukaryota</taxon>
        <taxon>Viridiplantae</taxon>
        <taxon>Streptophyta</taxon>
        <taxon>Embryophyta</taxon>
        <taxon>Tracheophyta</taxon>
        <taxon>Spermatophyta</taxon>
        <taxon>Magnoliopsida</taxon>
        <taxon>eudicotyledons</taxon>
        <taxon>Gunneridae</taxon>
        <taxon>Pentapetalae</taxon>
        <taxon>rosids</taxon>
        <taxon>fabids</taxon>
        <taxon>Rosales</taxon>
        <taxon>Rosaceae</taxon>
        <taxon>Rosoideae</taxon>
        <taxon>Rosoideae incertae sedis</taxon>
        <taxon>Rubus</taxon>
    </lineage>
</organism>
<evidence type="ECO:0000256" key="2">
    <source>
        <dbReference type="ARBA" id="ARBA00011738"/>
    </source>
</evidence>
<evidence type="ECO:0000256" key="6">
    <source>
        <dbReference type="ARBA" id="ARBA00023015"/>
    </source>
</evidence>
<dbReference type="GO" id="GO:0046983">
    <property type="term" value="F:protein dimerization activity"/>
    <property type="evidence" value="ECO:0007669"/>
    <property type="project" value="InterPro"/>
</dbReference>
<dbReference type="InterPro" id="IPR008906">
    <property type="entry name" value="HATC_C_dom"/>
</dbReference>
<evidence type="ECO:0000256" key="5">
    <source>
        <dbReference type="ARBA" id="ARBA00022833"/>
    </source>
</evidence>
<evidence type="ECO:0000256" key="11">
    <source>
        <dbReference type="SAM" id="MobiDB-lite"/>
    </source>
</evidence>
<evidence type="ECO:0000256" key="10">
    <source>
        <dbReference type="PROSITE-ProRule" id="PRU00027"/>
    </source>
</evidence>
<proteinExistence type="predicted"/>
<dbReference type="AlphaFoldDB" id="A0AAW1VQQ1"/>
<dbReference type="PANTHER" id="PTHR46481">
    <property type="entry name" value="ZINC FINGER BED DOMAIN-CONTAINING PROTEIN 4"/>
    <property type="match status" value="1"/>
</dbReference>
<gene>
    <name evidence="13" type="ORF">M0R45_002657</name>
</gene>
<dbReference type="InterPro" id="IPR025525">
    <property type="entry name" value="hAT-like_transposase_RNase-H"/>
</dbReference>
<keyword evidence="4 10" id="KW-0863">Zinc-finger</keyword>
<keyword evidence="6" id="KW-0805">Transcription regulation</keyword>
<feature type="domain" description="BED-type" evidence="12">
    <location>
        <begin position="59"/>
        <end position="118"/>
    </location>
</feature>
<comment type="caution">
    <text evidence="13">The sequence shown here is derived from an EMBL/GenBank/DDBJ whole genome shotgun (WGS) entry which is preliminary data.</text>
</comment>
<sequence>MTFEGSSQHENNMEIQETPTTTEGDTSIPIAPVTIPSATAPNEVNPEIDACVARVGLGNLRSHVWENFIRKTIKGEKRAVCKDCHKSLSAASKSGTSHLKNHIKVCLMRKQKRIGQAMLNPMNGGDGSMKLGVYEFDQAKSRRELANMIILHELPLSLVDYTGFRRFMFSVNPSFKVVTRNTIKNDILQIFEYEKEKCMALLDANKSRVSITTDMWTSSNQKRGFMTVTSHFIDDSWNLQSRLLRFIYVPCPHTADVLAHELMECMFDWNIDRKLSTLTLDNCTTNDAMVDIVLDKISPSLLMLDGKVFHMRCCAHILNLVVRDGLEVIKDSIEKICQSVAFWTASAKREEKFVEAVKQLKNPNTKSLQLDCVTRWNSTYAMLNIALMYKDVFPRLKQRESLYKTVPTEEDWAKTKMIADKLEMFYDVTVLFSGTKYPTANLYFKCICQIRLALNQWVESEHLDVAAMAKKMLAKFEKYWDTMHGLMAIASLLDPRYKMKMITYYFSKIYIGNHTSQIGRVKGMLYDLVKEYQKKYRQSCELSEAYSNPSCSSMDSRPSKKTCYDKEFDLFMDNESTPTEEHAKSELDHYLKESLLPRSDDFDILVWWKSNGIKYPTLHDIARDILAIPVSTVASESSFSTSGRIISPHRSQLHSKTIEALMCARDWIWCQIRDEICEDPQSFEEYDVFDNDVTNLTQEPLIDAENNTFVPENPSLYL</sequence>
<name>A0AAW1VQQ1_RUBAR</name>
<dbReference type="PANTHER" id="PTHR46481:SF11">
    <property type="entry name" value="ZINC FINGER BED DOMAIN-CONTAINING PROTEIN RICESLEEPER 2-LIKE"/>
    <property type="match status" value="1"/>
</dbReference>
<dbReference type="SUPFAM" id="SSF140996">
    <property type="entry name" value="Hermes dimerisation domain"/>
    <property type="match status" value="1"/>
</dbReference>
<comment type="subunit">
    <text evidence="2">Homodimer.</text>
</comment>
<dbReference type="InterPro" id="IPR052035">
    <property type="entry name" value="ZnF_BED_domain_contain"/>
</dbReference>
<dbReference type="GO" id="GO:0005634">
    <property type="term" value="C:nucleus"/>
    <property type="evidence" value="ECO:0007669"/>
    <property type="project" value="UniProtKB-SubCell"/>
</dbReference>
<dbReference type="Pfam" id="PF05699">
    <property type="entry name" value="Dimer_Tnp_hAT"/>
    <property type="match status" value="1"/>
</dbReference>
<reference evidence="13 14" key="1">
    <citation type="journal article" date="2023" name="G3 (Bethesda)">
        <title>A chromosome-length genome assembly and annotation of blackberry (Rubus argutus, cv. 'Hillquist').</title>
        <authorList>
            <person name="Bruna T."/>
            <person name="Aryal R."/>
            <person name="Dudchenko O."/>
            <person name="Sargent D.J."/>
            <person name="Mead D."/>
            <person name="Buti M."/>
            <person name="Cavallini A."/>
            <person name="Hytonen T."/>
            <person name="Andres J."/>
            <person name="Pham M."/>
            <person name="Weisz D."/>
            <person name="Mascagni F."/>
            <person name="Usai G."/>
            <person name="Natali L."/>
            <person name="Bassil N."/>
            <person name="Fernandez G.E."/>
            <person name="Lomsadze A."/>
            <person name="Armour M."/>
            <person name="Olukolu B."/>
            <person name="Poorten T."/>
            <person name="Britton C."/>
            <person name="Davik J."/>
            <person name="Ashrafi H."/>
            <person name="Aiden E.L."/>
            <person name="Borodovsky M."/>
            <person name="Worthington M."/>
        </authorList>
    </citation>
    <scope>NUCLEOTIDE SEQUENCE [LARGE SCALE GENOMIC DNA]</scope>
    <source>
        <strain evidence="13">PI 553951</strain>
    </source>
</reference>
<evidence type="ECO:0000256" key="9">
    <source>
        <dbReference type="ARBA" id="ARBA00023242"/>
    </source>
</evidence>
<accession>A0AAW1VQQ1</accession>
<evidence type="ECO:0000256" key="1">
    <source>
        <dbReference type="ARBA" id="ARBA00004123"/>
    </source>
</evidence>
<protein>
    <recommendedName>
        <fullName evidence="12">BED-type domain-containing protein</fullName>
    </recommendedName>
</protein>
<dbReference type="InterPro" id="IPR036236">
    <property type="entry name" value="Znf_C2H2_sf"/>
</dbReference>
<dbReference type="SMART" id="SM00614">
    <property type="entry name" value="ZnF_BED"/>
    <property type="match status" value="1"/>
</dbReference>
<dbReference type="EMBL" id="JBEDUW010000068">
    <property type="protein sequence ID" value="KAK9906262.1"/>
    <property type="molecule type" value="Genomic_DNA"/>
</dbReference>
<evidence type="ECO:0000313" key="13">
    <source>
        <dbReference type="EMBL" id="KAK9906262.1"/>
    </source>
</evidence>
<dbReference type="GO" id="GO:0008270">
    <property type="term" value="F:zinc ion binding"/>
    <property type="evidence" value="ECO:0007669"/>
    <property type="project" value="UniProtKB-KW"/>
</dbReference>
<keyword evidence="7" id="KW-0238">DNA-binding</keyword>
<feature type="region of interest" description="Disordered" evidence="11">
    <location>
        <begin position="1"/>
        <end position="31"/>
    </location>
</feature>
<dbReference type="SUPFAM" id="SSF53098">
    <property type="entry name" value="Ribonuclease H-like"/>
    <property type="match status" value="1"/>
</dbReference>
<dbReference type="Pfam" id="PF14372">
    <property type="entry name" value="hAT-like_RNase-H"/>
    <property type="match status" value="1"/>
</dbReference>
<evidence type="ECO:0000256" key="7">
    <source>
        <dbReference type="ARBA" id="ARBA00023125"/>
    </source>
</evidence>
<dbReference type="InterPro" id="IPR012337">
    <property type="entry name" value="RNaseH-like_sf"/>
</dbReference>